<evidence type="ECO:0000256" key="2">
    <source>
        <dbReference type="SAM" id="Phobius"/>
    </source>
</evidence>
<dbReference type="PANTHER" id="PTHR35182">
    <property type="entry name" value="PROTEIN CBG13762"/>
    <property type="match status" value="1"/>
</dbReference>
<dbReference type="AlphaFoldDB" id="A0AA36H2S9"/>
<keyword evidence="2" id="KW-0472">Membrane</keyword>
<evidence type="ECO:0000256" key="1">
    <source>
        <dbReference type="SAM" id="MobiDB-lite"/>
    </source>
</evidence>
<reference evidence="3" key="1">
    <citation type="submission" date="2023-07" db="EMBL/GenBank/DDBJ databases">
        <authorList>
            <consortium name="CYATHOMIX"/>
        </authorList>
    </citation>
    <scope>NUCLEOTIDE SEQUENCE</scope>
    <source>
        <strain evidence="3">N/A</strain>
    </source>
</reference>
<evidence type="ECO:0000313" key="3">
    <source>
        <dbReference type="EMBL" id="CAJ0602682.1"/>
    </source>
</evidence>
<feature type="region of interest" description="Disordered" evidence="1">
    <location>
        <begin position="136"/>
        <end position="159"/>
    </location>
</feature>
<dbReference type="EMBL" id="CATQJL010000305">
    <property type="protein sequence ID" value="CAJ0602682.1"/>
    <property type="molecule type" value="Genomic_DNA"/>
</dbReference>
<name>A0AA36H2S9_CYLNA</name>
<sequence>MYAGSAYQRSDDSNCYRKALKAVAFPSRKRSFNTFLEGMWVKISLLLLVVSFGYGAIMRMKAEVGKPVELSVGKVVKWKRNRNGVEEFIKYCDPKTKEPICSQFVTKDNKPSNPVTKAHVKKDGTLVIESVKASDRGLYSSPDQKPTRGVAPPHIQLEV</sequence>
<feature type="transmembrane region" description="Helical" evidence="2">
    <location>
        <begin position="39"/>
        <end position="57"/>
    </location>
</feature>
<dbReference type="Proteomes" id="UP001176961">
    <property type="component" value="Unassembled WGS sequence"/>
</dbReference>
<organism evidence="3 4">
    <name type="scientific">Cylicocyclus nassatus</name>
    <name type="common">Nematode worm</name>
    <dbReference type="NCBI Taxonomy" id="53992"/>
    <lineage>
        <taxon>Eukaryota</taxon>
        <taxon>Metazoa</taxon>
        <taxon>Ecdysozoa</taxon>
        <taxon>Nematoda</taxon>
        <taxon>Chromadorea</taxon>
        <taxon>Rhabditida</taxon>
        <taxon>Rhabditina</taxon>
        <taxon>Rhabditomorpha</taxon>
        <taxon>Strongyloidea</taxon>
        <taxon>Strongylidae</taxon>
        <taxon>Cylicocyclus</taxon>
    </lineage>
</organism>
<comment type="caution">
    <text evidence="3">The sequence shown here is derived from an EMBL/GenBank/DDBJ whole genome shotgun (WGS) entry which is preliminary data.</text>
</comment>
<gene>
    <name evidence="3" type="ORF">CYNAS_LOCUS14665</name>
</gene>
<proteinExistence type="predicted"/>
<evidence type="ECO:0000313" key="4">
    <source>
        <dbReference type="Proteomes" id="UP001176961"/>
    </source>
</evidence>
<protein>
    <submittedName>
        <fullName evidence="3">Uncharacterized protein</fullName>
    </submittedName>
</protein>
<accession>A0AA36H2S9</accession>
<keyword evidence="2" id="KW-1133">Transmembrane helix</keyword>
<dbReference type="PANTHER" id="PTHR35182:SF1">
    <property type="entry name" value="COLD-SHOCK PROTEIN-RELATED"/>
    <property type="match status" value="1"/>
</dbReference>
<keyword evidence="4" id="KW-1185">Reference proteome</keyword>
<keyword evidence="2" id="KW-0812">Transmembrane</keyword>